<evidence type="ECO:0000313" key="1">
    <source>
        <dbReference type="EMBL" id="CAK9037478.1"/>
    </source>
</evidence>
<protein>
    <submittedName>
        <fullName evidence="1">Uncharacterized protein</fullName>
    </submittedName>
</protein>
<name>A0ABP0LER2_9DINO</name>
<comment type="caution">
    <text evidence="1">The sequence shown here is derived from an EMBL/GenBank/DDBJ whole genome shotgun (WGS) entry which is preliminary data.</text>
</comment>
<reference evidence="1 2" key="1">
    <citation type="submission" date="2024-02" db="EMBL/GenBank/DDBJ databases">
        <authorList>
            <person name="Chen Y."/>
            <person name="Shah S."/>
            <person name="Dougan E. K."/>
            <person name="Thang M."/>
            <person name="Chan C."/>
        </authorList>
    </citation>
    <scope>NUCLEOTIDE SEQUENCE [LARGE SCALE GENOMIC DNA]</scope>
</reference>
<dbReference type="Proteomes" id="UP001642484">
    <property type="component" value="Unassembled WGS sequence"/>
</dbReference>
<organism evidence="1 2">
    <name type="scientific">Durusdinium trenchii</name>
    <dbReference type="NCBI Taxonomy" id="1381693"/>
    <lineage>
        <taxon>Eukaryota</taxon>
        <taxon>Sar</taxon>
        <taxon>Alveolata</taxon>
        <taxon>Dinophyceae</taxon>
        <taxon>Suessiales</taxon>
        <taxon>Symbiodiniaceae</taxon>
        <taxon>Durusdinium</taxon>
    </lineage>
</organism>
<proteinExistence type="predicted"/>
<keyword evidence="2" id="KW-1185">Reference proteome</keyword>
<dbReference type="EMBL" id="CAXAMN010012194">
    <property type="protein sequence ID" value="CAK9037478.1"/>
    <property type="molecule type" value="Genomic_DNA"/>
</dbReference>
<sequence length="204" mass="23033">MPAPAWVKTLQATSSFIGNLKGLQTVSKVEAQQVDKLRGQLEGRDKWSAEDCSMAAEEIHRTVLQESSKQLLLEGIAQKLSRGQGCVQSQKNRQKLQDYVNIVYFLKSSFLKKIVELESLSQRLDAVMEFAVQLGMKSPTEATLGCLTCIAYWPEWRSCAPSMVDRSSAHQEWKLYLRRALQYNLKVIVLSPDVILESLPQTVE</sequence>
<evidence type="ECO:0000313" key="2">
    <source>
        <dbReference type="Proteomes" id="UP001642484"/>
    </source>
</evidence>
<feature type="non-terminal residue" evidence="1">
    <location>
        <position position="204"/>
    </location>
</feature>
<accession>A0ABP0LER2</accession>
<gene>
    <name evidence="1" type="ORF">CCMP2556_LOCUS20684</name>
</gene>